<dbReference type="InterPro" id="IPR031887">
    <property type="entry name" value="SDCCAG8"/>
</dbReference>
<protein>
    <submittedName>
        <fullName evidence="3">Uncharacterized protein</fullName>
    </submittedName>
</protein>
<dbReference type="PANTHER" id="PTHR34343">
    <property type="entry name" value="SEROLOGICALLY DEFINED COLON CANCER ANTIGEN 8"/>
    <property type="match status" value="1"/>
</dbReference>
<feature type="coiled-coil region" evidence="1">
    <location>
        <begin position="23"/>
        <end position="96"/>
    </location>
</feature>
<dbReference type="GO" id="GO:0005814">
    <property type="term" value="C:centriole"/>
    <property type="evidence" value="ECO:0007669"/>
    <property type="project" value="TreeGrafter"/>
</dbReference>
<name>A0AB34G976_ESCRO</name>
<dbReference type="GO" id="GO:0035148">
    <property type="term" value="P:tube formation"/>
    <property type="evidence" value="ECO:0007669"/>
    <property type="project" value="TreeGrafter"/>
</dbReference>
<dbReference type="AlphaFoldDB" id="A0AB34G976"/>
<evidence type="ECO:0000313" key="3">
    <source>
        <dbReference type="EMBL" id="KAJ8776358.1"/>
    </source>
</evidence>
<dbReference type="Proteomes" id="UP001159641">
    <property type="component" value="Unassembled WGS sequence"/>
</dbReference>
<keyword evidence="1" id="KW-0175">Coiled coil</keyword>
<gene>
    <name evidence="3" type="ORF">J1605_015656</name>
</gene>
<keyword evidence="2" id="KW-1133">Transmembrane helix</keyword>
<dbReference type="GO" id="GO:0001764">
    <property type="term" value="P:neuron migration"/>
    <property type="evidence" value="ECO:0007669"/>
    <property type="project" value="TreeGrafter"/>
</dbReference>
<keyword evidence="2" id="KW-0812">Transmembrane</keyword>
<feature type="transmembrane region" description="Helical" evidence="2">
    <location>
        <begin position="120"/>
        <end position="145"/>
    </location>
</feature>
<proteinExistence type="predicted"/>
<sequence length="158" mass="18514">MWMEKLLQCNVDFQIVGMGKKKMLTLSQSIAQLEAQVEKITREKISAVNQLEEIQNQLTSREMDVTKVCGEMLYQLNKTKMEKDEAEKEHREYRTKTKRDLEIKDQAPHFANPIPSTSQFFLSFIFTFIVIFIFFVIPVILFFSIFSSSSVFPLFCFC</sequence>
<evidence type="ECO:0000313" key="4">
    <source>
        <dbReference type="Proteomes" id="UP001159641"/>
    </source>
</evidence>
<dbReference type="EMBL" id="JAIQCJ010002438">
    <property type="protein sequence ID" value="KAJ8776358.1"/>
    <property type="molecule type" value="Genomic_DNA"/>
</dbReference>
<accession>A0AB34G976</accession>
<keyword evidence="2" id="KW-0472">Membrane</keyword>
<organism evidence="3 4">
    <name type="scientific">Eschrichtius robustus</name>
    <name type="common">California gray whale</name>
    <name type="synonym">Eschrichtius gibbosus</name>
    <dbReference type="NCBI Taxonomy" id="9764"/>
    <lineage>
        <taxon>Eukaryota</taxon>
        <taxon>Metazoa</taxon>
        <taxon>Chordata</taxon>
        <taxon>Craniata</taxon>
        <taxon>Vertebrata</taxon>
        <taxon>Euteleostomi</taxon>
        <taxon>Mammalia</taxon>
        <taxon>Eutheria</taxon>
        <taxon>Laurasiatheria</taxon>
        <taxon>Artiodactyla</taxon>
        <taxon>Whippomorpha</taxon>
        <taxon>Cetacea</taxon>
        <taxon>Mysticeti</taxon>
        <taxon>Eschrichtiidae</taxon>
        <taxon>Eschrichtius</taxon>
    </lineage>
</organism>
<dbReference type="PANTHER" id="PTHR34343:SF1">
    <property type="entry name" value="SEROLOGICALLY DEFINED COLON CANCER ANTIGEN 8"/>
    <property type="match status" value="1"/>
</dbReference>
<dbReference type="GO" id="GO:0005813">
    <property type="term" value="C:centrosome"/>
    <property type="evidence" value="ECO:0007669"/>
    <property type="project" value="InterPro"/>
</dbReference>
<evidence type="ECO:0000256" key="2">
    <source>
        <dbReference type="SAM" id="Phobius"/>
    </source>
</evidence>
<comment type="caution">
    <text evidence="3">The sequence shown here is derived from an EMBL/GenBank/DDBJ whole genome shotgun (WGS) entry which is preliminary data.</text>
</comment>
<evidence type="ECO:0000256" key="1">
    <source>
        <dbReference type="SAM" id="Coils"/>
    </source>
</evidence>
<keyword evidence="4" id="KW-1185">Reference proteome</keyword>
<dbReference type="GO" id="GO:0007098">
    <property type="term" value="P:centrosome cycle"/>
    <property type="evidence" value="ECO:0007669"/>
    <property type="project" value="InterPro"/>
</dbReference>
<reference evidence="3 4" key="1">
    <citation type="submission" date="2022-11" db="EMBL/GenBank/DDBJ databases">
        <title>Whole genome sequence of Eschrichtius robustus ER-17-0199.</title>
        <authorList>
            <person name="Bruniche-Olsen A."/>
            <person name="Black A.N."/>
            <person name="Fields C.J."/>
            <person name="Walden K."/>
            <person name="Dewoody J.A."/>
        </authorList>
    </citation>
    <scope>NUCLEOTIDE SEQUENCE [LARGE SCALE GENOMIC DNA]</scope>
    <source>
        <strain evidence="3">ER-17-0199</strain>
        <tissue evidence="3">Blubber</tissue>
    </source>
</reference>
<dbReference type="Pfam" id="PF15964">
    <property type="entry name" value="CCCAP"/>
    <property type="match status" value="1"/>
</dbReference>
<dbReference type="GO" id="GO:0030010">
    <property type="term" value="P:establishment of cell polarity"/>
    <property type="evidence" value="ECO:0007669"/>
    <property type="project" value="TreeGrafter"/>
</dbReference>